<dbReference type="InterPro" id="IPR002293">
    <property type="entry name" value="AA/rel_permease1"/>
</dbReference>
<dbReference type="AlphaFoldDB" id="A0A067N1T8"/>
<sequence length="592" mass="63229">MATSPRSTAVYAPLSAPQDTTPIPRSPRSASLRSASRASTDSSVSLHALEASEGFLNTTARRARANSAGSILAFDFQDDLLPLSLSQADGNPEPRTEKNIGLLDGIALVIGLQVGSGIFSSPGIVVANTQSVGASLIVWAVSGTLAWTGASSFAELGSMIPLNGGAQAYLAYAYNPLVSYLFTWTAITALKPGSNAIIALIFGEYINRLIYHATSSDDSPDAIPAWAIKLTACAAVVTVSLLCVASPKLGTRASVVFTVVKLSALLAIAILGVVQIARGRATASLTESVFAGTSTNPSSYALALYSGLWAFDGWDQTNYVGGEMKNPEKNIPRVIHWSMAVVMFLFITVNVSYFALLDKSIVERSNTVALDFGRAVFGSVGGVVFSCMVAFSCFGALNGSFFTSARLIYVAGREGFLPAMFGRLHSSLKTPINAMGLQASITIVYIIIGGGFRSLINFYSVASWLFYFLTVLGLVVLRFKEPNLERPYKTYITTPLIFSAVALFLLSMPIFAAPLEALAALAFISAGVPLYYITKRRNNSRDRLSSSDESPISNITKPFAACLSRVRRPQGTGWVAAETEERVEMLETHRRG</sequence>
<protein>
    <recommendedName>
        <fullName evidence="9">Amino acid permease/ SLC12A domain-containing protein</fullName>
    </recommendedName>
</protein>
<proteinExistence type="predicted"/>
<keyword evidence="4 6" id="KW-0472">Membrane</keyword>
<dbReference type="HOGENOM" id="CLU_007946_3_6_1"/>
<gene>
    <name evidence="7" type="ORF">BOTBODRAFT_29449</name>
</gene>
<evidence type="ECO:0000313" key="7">
    <source>
        <dbReference type="EMBL" id="KDQ18122.1"/>
    </source>
</evidence>
<feature type="transmembrane region" description="Helical" evidence="6">
    <location>
        <begin position="102"/>
        <end position="124"/>
    </location>
</feature>
<feature type="transmembrane region" description="Helical" evidence="6">
    <location>
        <begin position="253"/>
        <end position="274"/>
    </location>
</feature>
<name>A0A067N1T8_BOTB1</name>
<feature type="transmembrane region" description="Helical" evidence="6">
    <location>
        <begin position="376"/>
        <end position="397"/>
    </location>
</feature>
<dbReference type="EMBL" id="KL198022">
    <property type="protein sequence ID" value="KDQ18122.1"/>
    <property type="molecule type" value="Genomic_DNA"/>
</dbReference>
<feature type="compositionally biased region" description="Low complexity" evidence="5">
    <location>
        <begin position="26"/>
        <end position="38"/>
    </location>
</feature>
<feature type="transmembrane region" description="Helical" evidence="6">
    <location>
        <begin position="334"/>
        <end position="356"/>
    </location>
</feature>
<dbReference type="PANTHER" id="PTHR11785:SF512">
    <property type="entry name" value="SOBREMESA, ISOFORM B"/>
    <property type="match status" value="1"/>
</dbReference>
<evidence type="ECO:0008006" key="9">
    <source>
        <dbReference type="Google" id="ProtNLM"/>
    </source>
</evidence>
<accession>A0A067N1T8</accession>
<evidence type="ECO:0000256" key="6">
    <source>
        <dbReference type="SAM" id="Phobius"/>
    </source>
</evidence>
<feature type="transmembrane region" description="Helical" evidence="6">
    <location>
        <begin position="491"/>
        <end position="511"/>
    </location>
</feature>
<evidence type="ECO:0000256" key="2">
    <source>
        <dbReference type="ARBA" id="ARBA00022692"/>
    </source>
</evidence>
<keyword evidence="8" id="KW-1185">Reference proteome</keyword>
<feature type="transmembrane region" description="Helical" evidence="6">
    <location>
        <begin position="517"/>
        <end position="534"/>
    </location>
</feature>
<dbReference type="Gene3D" id="1.20.1740.10">
    <property type="entry name" value="Amino acid/polyamine transporter I"/>
    <property type="match status" value="1"/>
</dbReference>
<evidence type="ECO:0000256" key="5">
    <source>
        <dbReference type="SAM" id="MobiDB-lite"/>
    </source>
</evidence>
<reference evidence="8" key="1">
    <citation type="journal article" date="2014" name="Proc. Natl. Acad. Sci. U.S.A.">
        <title>Extensive sampling of basidiomycete genomes demonstrates inadequacy of the white-rot/brown-rot paradigm for wood decay fungi.</title>
        <authorList>
            <person name="Riley R."/>
            <person name="Salamov A.A."/>
            <person name="Brown D.W."/>
            <person name="Nagy L.G."/>
            <person name="Floudas D."/>
            <person name="Held B.W."/>
            <person name="Levasseur A."/>
            <person name="Lombard V."/>
            <person name="Morin E."/>
            <person name="Otillar R."/>
            <person name="Lindquist E.A."/>
            <person name="Sun H."/>
            <person name="LaButti K.M."/>
            <person name="Schmutz J."/>
            <person name="Jabbour D."/>
            <person name="Luo H."/>
            <person name="Baker S.E."/>
            <person name="Pisabarro A.G."/>
            <person name="Walton J.D."/>
            <person name="Blanchette R.A."/>
            <person name="Henrissat B."/>
            <person name="Martin F."/>
            <person name="Cullen D."/>
            <person name="Hibbett D.S."/>
            <person name="Grigoriev I.V."/>
        </authorList>
    </citation>
    <scope>NUCLEOTIDE SEQUENCE [LARGE SCALE GENOMIC DNA]</scope>
    <source>
        <strain evidence="8">FD-172 SS1</strain>
    </source>
</reference>
<feature type="region of interest" description="Disordered" evidence="5">
    <location>
        <begin position="1"/>
        <end position="38"/>
    </location>
</feature>
<comment type="subcellular location">
    <subcellularLocation>
        <location evidence="1">Membrane</location>
        <topology evidence="1">Multi-pass membrane protein</topology>
    </subcellularLocation>
</comment>
<dbReference type="GO" id="GO:0016020">
    <property type="term" value="C:membrane"/>
    <property type="evidence" value="ECO:0007669"/>
    <property type="project" value="UniProtKB-SubCell"/>
</dbReference>
<dbReference type="Pfam" id="PF13520">
    <property type="entry name" value="AA_permease_2"/>
    <property type="match status" value="1"/>
</dbReference>
<evidence type="ECO:0000256" key="1">
    <source>
        <dbReference type="ARBA" id="ARBA00004141"/>
    </source>
</evidence>
<evidence type="ECO:0000313" key="8">
    <source>
        <dbReference type="Proteomes" id="UP000027195"/>
    </source>
</evidence>
<keyword evidence="2 6" id="KW-0812">Transmembrane</keyword>
<evidence type="ECO:0000256" key="4">
    <source>
        <dbReference type="ARBA" id="ARBA00023136"/>
    </source>
</evidence>
<dbReference type="FunFam" id="1.20.1740.10:FF:000042">
    <property type="entry name" value="Similar to amino acid transporter"/>
    <property type="match status" value="1"/>
</dbReference>
<feature type="transmembrane region" description="Helical" evidence="6">
    <location>
        <begin position="458"/>
        <end position="479"/>
    </location>
</feature>
<dbReference type="Proteomes" id="UP000027195">
    <property type="component" value="Unassembled WGS sequence"/>
</dbReference>
<organism evidence="7 8">
    <name type="scientific">Botryobasidium botryosum (strain FD-172 SS1)</name>
    <dbReference type="NCBI Taxonomy" id="930990"/>
    <lineage>
        <taxon>Eukaryota</taxon>
        <taxon>Fungi</taxon>
        <taxon>Dikarya</taxon>
        <taxon>Basidiomycota</taxon>
        <taxon>Agaricomycotina</taxon>
        <taxon>Agaricomycetes</taxon>
        <taxon>Cantharellales</taxon>
        <taxon>Botryobasidiaceae</taxon>
        <taxon>Botryobasidium</taxon>
    </lineage>
</organism>
<feature type="transmembrane region" description="Helical" evidence="6">
    <location>
        <begin position="432"/>
        <end position="452"/>
    </location>
</feature>
<dbReference type="GO" id="GO:0015179">
    <property type="term" value="F:L-amino acid transmembrane transporter activity"/>
    <property type="evidence" value="ECO:0007669"/>
    <property type="project" value="TreeGrafter"/>
</dbReference>
<dbReference type="OrthoDB" id="5982228at2759"/>
<dbReference type="InParanoid" id="A0A067N1T8"/>
<feature type="transmembrane region" description="Helical" evidence="6">
    <location>
        <begin position="223"/>
        <end position="247"/>
    </location>
</feature>
<feature type="transmembrane region" description="Helical" evidence="6">
    <location>
        <begin position="136"/>
        <end position="157"/>
    </location>
</feature>
<keyword evidence="3 6" id="KW-1133">Transmembrane helix</keyword>
<dbReference type="STRING" id="930990.A0A067N1T8"/>
<dbReference type="PANTHER" id="PTHR11785">
    <property type="entry name" value="AMINO ACID TRANSPORTER"/>
    <property type="match status" value="1"/>
</dbReference>
<evidence type="ECO:0000256" key="3">
    <source>
        <dbReference type="ARBA" id="ARBA00022989"/>
    </source>
</evidence>
<dbReference type="InterPro" id="IPR050598">
    <property type="entry name" value="AminoAcid_Transporter"/>
</dbReference>